<evidence type="ECO:0000313" key="3">
    <source>
        <dbReference type="Proteomes" id="UP001057375"/>
    </source>
</evidence>
<dbReference type="PANTHER" id="PTHR12875">
    <property type="entry name" value="GOLGI TO ER TRAFFIC PROTEIN 4 HOMOLOG"/>
    <property type="match status" value="1"/>
</dbReference>
<organism evidence="2 3">
    <name type="scientific">Aduncisulcus paluster</name>
    <dbReference type="NCBI Taxonomy" id="2918883"/>
    <lineage>
        <taxon>Eukaryota</taxon>
        <taxon>Metamonada</taxon>
        <taxon>Carpediemonas-like organisms</taxon>
        <taxon>Aduncisulcus</taxon>
    </lineage>
</organism>
<evidence type="ECO:0000313" key="2">
    <source>
        <dbReference type="EMBL" id="GKT21007.1"/>
    </source>
</evidence>
<dbReference type="Gene3D" id="1.25.40.10">
    <property type="entry name" value="Tetratricopeptide repeat domain"/>
    <property type="match status" value="1"/>
</dbReference>
<protein>
    <submittedName>
        <fullName evidence="2">Golgi to ER traffic protein 4 like protein</fullName>
    </submittedName>
</protein>
<name>A0ABQ5JX76_9EUKA</name>
<sequence>MEAIIEDIEDLLNDNEYYEAQQLVFTWAPRHKKKYGAHALLLPLQEITSLFLKHGIEAALSSTNVFREYINILLEIEETENKENMAFILSVSKKLYQLHCLHEKETKKLISHETHLDLMSIRSEGYKCMQIVLKWSGKFGAFPSGHPLFHAAAAVLYCGRELSENVVNHYVRGDCGKNLAIRMIEIEGESHERIEKLGSRVEKKRELDEAAKLNALSFCRACLSCAIMGSIKVPMDALSVYFEHVIPSKAHPLMIFTRQLLKTSAVGSSRVFKLLKVKWKSIIGEIRDDQGKGIMSLVDELGVLYCHQEKPQDNGNMLQNMFQTLMGV</sequence>
<dbReference type="InterPro" id="IPR007317">
    <property type="entry name" value="GET4"/>
</dbReference>
<accession>A0ABQ5JX76</accession>
<dbReference type="PANTHER" id="PTHR12875:SF0">
    <property type="entry name" value="GOLGI TO ER TRAFFIC PROTEIN 4 HOMOLOG"/>
    <property type="match status" value="1"/>
</dbReference>
<reference evidence="2" key="1">
    <citation type="submission" date="2022-03" db="EMBL/GenBank/DDBJ databases">
        <title>Draft genome sequence of Aduncisulcus paluster, a free-living microaerophilic Fornicata.</title>
        <authorList>
            <person name="Yuyama I."/>
            <person name="Kume K."/>
            <person name="Tamura T."/>
            <person name="Inagaki Y."/>
            <person name="Hashimoto T."/>
        </authorList>
    </citation>
    <scope>NUCLEOTIDE SEQUENCE</scope>
    <source>
        <strain evidence="2">NY0171</strain>
    </source>
</reference>
<dbReference type="InterPro" id="IPR011990">
    <property type="entry name" value="TPR-like_helical_dom_sf"/>
</dbReference>
<gene>
    <name evidence="2" type="ORF">ADUPG1_011806</name>
</gene>
<evidence type="ECO:0000256" key="1">
    <source>
        <dbReference type="ARBA" id="ARBA00005351"/>
    </source>
</evidence>
<dbReference type="Pfam" id="PF04190">
    <property type="entry name" value="GET4"/>
    <property type="match status" value="1"/>
</dbReference>
<comment type="caution">
    <text evidence="2">The sequence shown here is derived from an EMBL/GenBank/DDBJ whole genome shotgun (WGS) entry which is preliminary data.</text>
</comment>
<proteinExistence type="inferred from homology"/>
<dbReference type="EMBL" id="BQXS01012282">
    <property type="protein sequence ID" value="GKT21007.1"/>
    <property type="molecule type" value="Genomic_DNA"/>
</dbReference>
<keyword evidence="3" id="KW-1185">Reference proteome</keyword>
<comment type="similarity">
    <text evidence="1">Belongs to the GET4 family.</text>
</comment>
<dbReference type="Proteomes" id="UP001057375">
    <property type="component" value="Unassembled WGS sequence"/>
</dbReference>